<dbReference type="RefSeq" id="WP_141199802.1">
    <property type="nucleotide sequence ID" value="NZ_CP041186.1"/>
</dbReference>
<dbReference type="OrthoDB" id="5382454at2"/>
<evidence type="ECO:0008006" key="4">
    <source>
        <dbReference type="Google" id="ProtNLM"/>
    </source>
</evidence>
<accession>A0A4Y6PYF1</accession>
<dbReference type="Proteomes" id="UP000315995">
    <property type="component" value="Chromosome"/>
</dbReference>
<evidence type="ECO:0000256" key="1">
    <source>
        <dbReference type="SAM" id="MobiDB-lite"/>
    </source>
</evidence>
<sequence length="147" mass="15590">MTDPISGKIASQMAEQASGVGEQSASVSQGDSSQKTSFKDVMANVQSQQVDEAKAADNVDAIEGVEGASESEGPAETRLQDFLDGLRTDETRLEKMMEGSLSGADMSNQELLEMQSLIYAYSQKVELASKAVSNAASGMKQIMNTQV</sequence>
<gene>
    <name evidence="2" type="ORF">FIV42_22110</name>
</gene>
<feature type="region of interest" description="Disordered" evidence="1">
    <location>
        <begin position="1"/>
        <end position="79"/>
    </location>
</feature>
<proteinExistence type="predicted"/>
<keyword evidence="3" id="KW-1185">Reference proteome</keyword>
<evidence type="ECO:0000313" key="2">
    <source>
        <dbReference type="EMBL" id="QDG53341.1"/>
    </source>
</evidence>
<dbReference type="EMBL" id="CP041186">
    <property type="protein sequence ID" value="QDG53341.1"/>
    <property type="molecule type" value="Genomic_DNA"/>
</dbReference>
<protein>
    <recommendedName>
        <fullName evidence="4">EscI/YscI/HrpB family type III secretion system inner rod protein</fullName>
    </recommendedName>
</protein>
<feature type="compositionally biased region" description="Polar residues" evidence="1">
    <location>
        <begin position="21"/>
        <end position="36"/>
    </location>
</feature>
<organism evidence="2 3">
    <name type="scientific">Persicimonas caeni</name>
    <dbReference type="NCBI Taxonomy" id="2292766"/>
    <lineage>
        <taxon>Bacteria</taxon>
        <taxon>Deltaproteobacteria</taxon>
        <taxon>Bradymonadales</taxon>
        <taxon>Bradymonadaceae</taxon>
        <taxon>Persicimonas</taxon>
    </lineage>
</organism>
<name>A0A4Y6PYF1_PERCE</name>
<evidence type="ECO:0000313" key="3">
    <source>
        <dbReference type="Proteomes" id="UP000315995"/>
    </source>
</evidence>
<accession>A0A5B8Y980</accession>
<reference evidence="2 3" key="1">
    <citation type="submission" date="2019-06" db="EMBL/GenBank/DDBJ databases">
        <title>Persicimonas caeni gen. nov., sp. nov., a predatory bacterium isolated from solar saltern.</title>
        <authorList>
            <person name="Wang S."/>
        </authorList>
    </citation>
    <scope>NUCLEOTIDE SEQUENCE [LARGE SCALE GENOMIC DNA]</scope>
    <source>
        <strain evidence="2 3">YN101</strain>
    </source>
</reference>
<dbReference type="AlphaFoldDB" id="A0A4Y6PYF1"/>